<dbReference type="RefSeq" id="WP_344697280.1">
    <property type="nucleotide sequence ID" value="NZ_BAABBR010000001.1"/>
</dbReference>
<keyword evidence="8" id="KW-1185">Reference proteome</keyword>
<dbReference type="SMART" id="SM00382">
    <property type="entry name" value="AAA"/>
    <property type="match status" value="1"/>
</dbReference>
<feature type="domain" description="ABC transporter" evidence="6">
    <location>
        <begin position="1"/>
        <end position="224"/>
    </location>
</feature>
<protein>
    <submittedName>
        <fullName evidence="7">ABC transporter ATP-binding protein</fullName>
    </submittedName>
</protein>
<proteinExistence type="predicted"/>
<comment type="caution">
    <text evidence="7">The sequence shown here is derived from an EMBL/GenBank/DDBJ whole genome shotgun (WGS) entry which is preliminary data.</text>
</comment>
<evidence type="ECO:0000256" key="5">
    <source>
        <dbReference type="ARBA" id="ARBA00037066"/>
    </source>
</evidence>
<dbReference type="Pfam" id="PF00005">
    <property type="entry name" value="ABC_tran"/>
    <property type="match status" value="1"/>
</dbReference>
<evidence type="ECO:0000313" key="7">
    <source>
        <dbReference type="EMBL" id="GAA4041727.1"/>
    </source>
</evidence>
<evidence type="ECO:0000256" key="4">
    <source>
        <dbReference type="ARBA" id="ARBA00022967"/>
    </source>
</evidence>
<comment type="function">
    <text evidence="5">Part of the ABC transporter complex HmuTUV involved in hemin import. Responsible for energy coupling to the transport system.</text>
</comment>
<sequence length="242" mass="25361">MTSLLEARGIAVPGRLDPLDLAVAAGAMVALIGPNGSGKTSLLRALAGVPPRSGMVSIDGEDVAAAAPARRRKLLSFLPASREVAWPIPVRDVIALGLDQPDPARVAELLAALDLHPLAERPVDSLSTGERARVLLARALAPAPRLLLLDEPLSNLDPAWSLRIVDLFRAAAATGTALLVSVHDLTLAPAFDRVLMLSGGRLVADDAPQALLGSALFREVFEVEPAETGWRLSPSGDRRSSP</sequence>
<accession>A0ABP7UES3</accession>
<reference evidence="8" key="1">
    <citation type="journal article" date="2019" name="Int. J. Syst. Evol. Microbiol.">
        <title>The Global Catalogue of Microorganisms (GCM) 10K type strain sequencing project: providing services to taxonomists for standard genome sequencing and annotation.</title>
        <authorList>
            <consortium name="The Broad Institute Genomics Platform"/>
            <consortium name="The Broad Institute Genome Sequencing Center for Infectious Disease"/>
            <person name="Wu L."/>
            <person name="Ma J."/>
        </authorList>
    </citation>
    <scope>NUCLEOTIDE SEQUENCE [LARGE SCALE GENOMIC DNA]</scope>
    <source>
        <strain evidence="8">JCM 17564</strain>
    </source>
</reference>
<dbReference type="InterPro" id="IPR003593">
    <property type="entry name" value="AAA+_ATPase"/>
</dbReference>
<name>A0ABP7UES3_9SPHN</name>
<evidence type="ECO:0000259" key="6">
    <source>
        <dbReference type="PROSITE" id="PS50893"/>
    </source>
</evidence>
<evidence type="ECO:0000256" key="2">
    <source>
        <dbReference type="ARBA" id="ARBA00022741"/>
    </source>
</evidence>
<evidence type="ECO:0000256" key="3">
    <source>
        <dbReference type="ARBA" id="ARBA00022840"/>
    </source>
</evidence>
<dbReference type="PROSITE" id="PS50893">
    <property type="entry name" value="ABC_TRANSPORTER_2"/>
    <property type="match status" value="1"/>
</dbReference>
<gene>
    <name evidence="7" type="ORF">GCM10022281_23520</name>
</gene>
<evidence type="ECO:0000256" key="1">
    <source>
        <dbReference type="ARBA" id="ARBA00022448"/>
    </source>
</evidence>
<dbReference type="InterPro" id="IPR003439">
    <property type="entry name" value="ABC_transporter-like_ATP-bd"/>
</dbReference>
<organism evidence="7 8">
    <name type="scientific">Sphingomonas rosea</name>
    <dbReference type="NCBI Taxonomy" id="335605"/>
    <lineage>
        <taxon>Bacteria</taxon>
        <taxon>Pseudomonadati</taxon>
        <taxon>Pseudomonadota</taxon>
        <taxon>Alphaproteobacteria</taxon>
        <taxon>Sphingomonadales</taxon>
        <taxon>Sphingomonadaceae</taxon>
        <taxon>Sphingomonas</taxon>
    </lineage>
</organism>
<keyword evidence="1" id="KW-0813">Transport</keyword>
<evidence type="ECO:0000313" key="8">
    <source>
        <dbReference type="Proteomes" id="UP001424459"/>
    </source>
</evidence>
<dbReference type="Gene3D" id="3.40.50.300">
    <property type="entry name" value="P-loop containing nucleotide triphosphate hydrolases"/>
    <property type="match status" value="1"/>
</dbReference>
<keyword evidence="3 7" id="KW-0067">ATP-binding</keyword>
<dbReference type="GO" id="GO:0005524">
    <property type="term" value="F:ATP binding"/>
    <property type="evidence" value="ECO:0007669"/>
    <property type="project" value="UniProtKB-KW"/>
</dbReference>
<keyword evidence="4" id="KW-1278">Translocase</keyword>
<dbReference type="EMBL" id="BAABBR010000001">
    <property type="protein sequence ID" value="GAA4041727.1"/>
    <property type="molecule type" value="Genomic_DNA"/>
</dbReference>
<dbReference type="PANTHER" id="PTHR42794:SF1">
    <property type="entry name" value="HEMIN IMPORT ATP-BINDING PROTEIN HMUV"/>
    <property type="match status" value="1"/>
</dbReference>
<dbReference type="InterPro" id="IPR027417">
    <property type="entry name" value="P-loop_NTPase"/>
</dbReference>
<keyword evidence="2" id="KW-0547">Nucleotide-binding</keyword>
<dbReference type="SUPFAM" id="SSF52540">
    <property type="entry name" value="P-loop containing nucleoside triphosphate hydrolases"/>
    <property type="match status" value="1"/>
</dbReference>
<dbReference type="PANTHER" id="PTHR42794">
    <property type="entry name" value="HEMIN IMPORT ATP-BINDING PROTEIN HMUV"/>
    <property type="match status" value="1"/>
</dbReference>
<dbReference type="Proteomes" id="UP001424459">
    <property type="component" value="Unassembled WGS sequence"/>
</dbReference>